<gene>
    <name evidence="3" type="ORF">A9K55_007789</name>
</gene>
<dbReference type="Proteomes" id="UP000323067">
    <property type="component" value="Chromosome vii"/>
</dbReference>
<accession>A0A2H4SJ20</accession>
<dbReference type="Pfam" id="PF12505">
    <property type="entry name" value="DUF3712"/>
    <property type="match status" value="1"/>
</dbReference>
<name>A0A2H4SJ20_CORMI</name>
<dbReference type="AlphaFoldDB" id="A0A2H4SJ20"/>
<keyword evidence="2" id="KW-0812">Transmembrane</keyword>
<evidence type="ECO:0000256" key="2">
    <source>
        <dbReference type="SAM" id="Phobius"/>
    </source>
</evidence>
<dbReference type="VEuPathDB" id="FungiDB:A9K55_007789"/>
<dbReference type="OrthoDB" id="10039566at2759"/>
<proteinExistence type="predicted"/>
<reference evidence="3 4" key="1">
    <citation type="journal article" date="2017" name="BMC Genomics">
        <title>Chromosome level assembly and secondary metabolite potential of the parasitic fungus Cordyceps militaris.</title>
        <authorList>
            <person name="Kramer G.J."/>
            <person name="Nodwell J.R."/>
        </authorList>
    </citation>
    <scope>NUCLEOTIDE SEQUENCE [LARGE SCALE GENOMIC DNA]</scope>
    <source>
        <strain evidence="3 4">ATCC 34164</strain>
    </source>
</reference>
<feature type="compositionally biased region" description="Basic and acidic residues" evidence="1">
    <location>
        <begin position="66"/>
        <end position="78"/>
    </location>
</feature>
<dbReference type="InterPro" id="IPR046368">
    <property type="entry name" value="Tag1"/>
</dbReference>
<dbReference type="GO" id="GO:0000329">
    <property type="term" value="C:fungal-type vacuole membrane"/>
    <property type="evidence" value="ECO:0007669"/>
    <property type="project" value="InterPro"/>
</dbReference>
<evidence type="ECO:0000256" key="1">
    <source>
        <dbReference type="SAM" id="MobiDB-lite"/>
    </source>
</evidence>
<keyword evidence="2" id="KW-1133">Transmembrane helix</keyword>
<protein>
    <submittedName>
        <fullName evidence="3">Uncharacterized protein</fullName>
    </submittedName>
</protein>
<sequence length="493" mass="52770">MASAFREEHHDSDVDSYHATTHQATTARVSGGNGSGSGSGRGIHHNGQQLDGDDLPPLENASTADTDDHIISKNSPRRELTREKLATAARDGRAWSAAHIKHKWKWYLLGTIIFLAILLPIVFKVALPAIVQLIVNQQTLPIRSGYLDVVSPDTIKLTLDSSFHIPPGLKAKTNDFVLQLYDKSAPVFSPFLSVEVAPLVLDGGNTNFSINDQTQKITNVESLTSWFSGFYDAPGEYDLSVRGTDAVISLGALKSQPRLDKTIKLQGLNKLQGLEMKKLEFLFPTQNGINLRGSLMLPNLSPLALSFGDITLKIASGDMNLGQLSLAGITIKPGNQTQSFEGFLDLNVILGNLSGFLSSQSVALGQGVLQLNATATSVVVDGQHITFVEEILGKRPLTVNISVVTLLSDLLSGLLKGGGAITGDGPSNGTDFINALSGVFANQTLLGSIAGHWTKQKSRSVGDGGLESRSLLGDNAMWNMVKLGLKLKAMQKK</sequence>
<evidence type="ECO:0000313" key="4">
    <source>
        <dbReference type="Proteomes" id="UP000323067"/>
    </source>
</evidence>
<organism evidence="3 4">
    <name type="scientific">Cordyceps militaris</name>
    <name type="common">Caterpillar fungus</name>
    <name type="synonym">Clavaria militaris</name>
    <dbReference type="NCBI Taxonomy" id="73501"/>
    <lineage>
        <taxon>Eukaryota</taxon>
        <taxon>Fungi</taxon>
        <taxon>Dikarya</taxon>
        <taxon>Ascomycota</taxon>
        <taxon>Pezizomycotina</taxon>
        <taxon>Sordariomycetes</taxon>
        <taxon>Hypocreomycetidae</taxon>
        <taxon>Hypocreales</taxon>
        <taxon>Cordycipitaceae</taxon>
        <taxon>Cordyceps</taxon>
    </lineage>
</organism>
<dbReference type="PANTHER" id="PTHR35895:SF2">
    <property type="match status" value="1"/>
</dbReference>
<feature type="compositionally biased region" description="Gly residues" evidence="1">
    <location>
        <begin position="31"/>
        <end position="41"/>
    </location>
</feature>
<feature type="transmembrane region" description="Helical" evidence="2">
    <location>
        <begin position="106"/>
        <end position="127"/>
    </location>
</feature>
<feature type="compositionally biased region" description="Polar residues" evidence="1">
    <location>
        <begin position="18"/>
        <end position="28"/>
    </location>
</feature>
<dbReference type="EMBL" id="CP023324">
    <property type="protein sequence ID" value="ATY63107.1"/>
    <property type="molecule type" value="Genomic_DNA"/>
</dbReference>
<dbReference type="InterPro" id="IPR022185">
    <property type="entry name" value="DUF3712"/>
</dbReference>
<feature type="region of interest" description="Disordered" evidence="1">
    <location>
        <begin position="1"/>
        <end position="78"/>
    </location>
</feature>
<evidence type="ECO:0000313" key="3">
    <source>
        <dbReference type="EMBL" id="ATY63107.1"/>
    </source>
</evidence>
<keyword evidence="2" id="KW-0472">Membrane</keyword>
<dbReference type="VEuPathDB" id="FungiDB:CCM_07089"/>
<feature type="compositionally biased region" description="Basic and acidic residues" evidence="1">
    <location>
        <begin position="1"/>
        <end position="16"/>
    </location>
</feature>
<dbReference type="PANTHER" id="PTHR35895">
    <property type="entry name" value="CHROMOSOME 16, WHOLE GENOME SHOTGUN SEQUENCE"/>
    <property type="match status" value="1"/>
</dbReference>